<dbReference type="GO" id="GO:0016020">
    <property type="term" value="C:membrane"/>
    <property type="evidence" value="ECO:0007669"/>
    <property type="project" value="UniProtKB-SubCell"/>
</dbReference>
<feature type="transmembrane region" description="Helical" evidence="5">
    <location>
        <begin position="104"/>
        <end position="126"/>
    </location>
</feature>
<dbReference type="Pfam" id="PF04140">
    <property type="entry name" value="ICMT"/>
    <property type="match status" value="1"/>
</dbReference>
<proteinExistence type="predicted"/>
<dbReference type="Proteomes" id="UP000275401">
    <property type="component" value="Unassembled WGS sequence"/>
</dbReference>
<keyword evidence="4 5" id="KW-0472">Membrane</keyword>
<dbReference type="Gene3D" id="1.20.120.1630">
    <property type="match status" value="1"/>
</dbReference>
<keyword evidence="7" id="KW-1185">Reference proteome</keyword>
<reference evidence="6 7" key="1">
    <citation type="submission" date="2018-11" db="EMBL/GenBank/DDBJ databases">
        <title>The Potential of Streptomyces as Biocontrol Agents against the Tomato grey mould, Botrytis cinerea (Gray mold) Frontiers in Microbiology.</title>
        <authorList>
            <person name="Li D."/>
        </authorList>
    </citation>
    <scope>NUCLEOTIDE SEQUENCE [LARGE SCALE GENOMIC DNA]</scope>
    <source>
        <strain evidence="6 7">NEAU-LD23</strain>
    </source>
</reference>
<evidence type="ECO:0000313" key="6">
    <source>
        <dbReference type="EMBL" id="RNG34931.1"/>
    </source>
</evidence>
<evidence type="ECO:0000256" key="4">
    <source>
        <dbReference type="ARBA" id="ARBA00023136"/>
    </source>
</evidence>
<comment type="caution">
    <text evidence="6">The sequence shown here is derived from an EMBL/GenBank/DDBJ whole genome shotgun (WGS) entry which is preliminary data.</text>
</comment>
<evidence type="ECO:0000256" key="5">
    <source>
        <dbReference type="SAM" id="Phobius"/>
    </source>
</evidence>
<dbReference type="PANTHER" id="PTHR43847:SF1">
    <property type="entry name" value="BLL3993 PROTEIN"/>
    <property type="match status" value="1"/>
</dbReference>
<organism evidence="6 7">
    <name type="scientific">Streptomyces botrytidirepellens</name>
    <dbReference type="NCBI Taxonomy" id="2486417"/>
    <lineage>
        <taxon>Bacteria</taxon>
        <taxon>Bacillati</taxon>
        <taxon>Actinomycetota</taxon>
        <taxon>Actinomycetes</taxon>
        <taxon>Kitasatosporales</taxon>
        <taxon>Streptomycetaceae</taxon>
        <taxon>Streptomyces</taxon>
    </lineage>
</organism>
<dbReference type="GO" id="GO:0032259">
    <property type="term" value="P:methylation"/>
    <property type="evidence" value="ECO:0007669"/>
    <property type="project" value="UniProtKB-KW"/>
</dbReference>
<evidence type="ECO:0000256" key="2">
    <source>
        <dbReference type="ARBA" id="ARBA00022692"/>
    </source>
</evidence>
<dbReference type="RefSeq" id="WP_123098693.1">
    <property type="nucleotide sequence ID" value="NZ_RIBZ01000063.1"/>
</dbReference>
<feature type="transmembrane region" description="Helical" evidence="5">
    <location>
        <begin position="172"/>
        <end position="189"/>
    </location>
</feature>
<keyword evidence="6" id="KW-0808">Transferase</keyword>
<evidence type="ECO:0000313" key="7">
    <source>
        <dbReference type="Proteomes" id="UP000275401"/>
    </source>
</evidence>
<keyword evidence="2 5" id="KW-0812">Transmembrane</keyword>
<protein>
    <submittedName>
        <fullName evidence="6">Isoprenylcysteine carboxylmethyltransferase family protein</fullName>
    </submittedName>
</protein>
<dbReference type="InterPro" id="IPR007269">
    <property type="entry name" value="ICMT_MeTrfase"/>
</dbReference>
<sequence length="215" mass="23646">MTWLLRRFPLFVLTVSVMATAVATVREAAGWSDPAHRVGCALAASYLLWLLLESWTTVRSSRATEATTDRGTVYAYGAARAATVATACLVPTDWSGYRPWMPVLPVAFVCAVALRLAAVRALGRFYSHRVRALGDHRIVDTGPYRLVRHPAYVGMAAAHLAFVGYFLNPASAAALVVLLLPAIVVRVLVEERMLFSLPGYSDFAASRRRLIPWVW</sequence>
<dbReference type="EMBL" id="RIBZ01000063">
    <property type="protein sequence ID" value="RNG34931.1"/>
    <property type="molecule type" value="Genomic_DNA"/>
</dbReference>
<name>A0A3M8X1T8_9ACTN</name>
<keyword evidence="6" id="KW-0489">Methyltransferase</keyword>
<feature type="transmembrane region" description="Helical" evidence="5">
    <location>
        <begin position="73"/>
        <end position="92"/>
    </location>
</feature>
<accession>A0A3M8X1T8</accession>
<evidence type="ECO:0000256" key="3">
    <source>
        <dbReference type="ARBA" id="ARBA00022989"/>
    </source>
</evidence>
<feature type="transmembrane region" description="Helical" evidence="5">
    <location>
        <begin position="34"/>
        <end position="52"/>
    </location>
</feature>
<dbReference type="PANTHER" id="PTHR43847">
    <property type="entry name" value="BLL3993 PROTEIN"/>
    <property type="match status" value="1"/>
</dbReference>
<keyword evidence="3 5" id="KW-1133">Transmembrane helix</keyword>
<dbReference type="AlphaFoldDB" id="A0A3M8X1T8"/>
<dbReference type="InterPro" id="IPR052527">
    <property type="entry name" value="Metal_cation-efflux_comp"/>
</dbReference>
<dbReference type="GO" id="GO:0004671">
    <property type="term" value="F:protein C-terminal S-isoprenylcysteine carboxyl O-methyltransferase activity"/>
    <property type="evidence" value="ECO:0007669"/>
    <property type="project" value="InterPro"/>
</dbReference>
<evidence type="ECO:0000256" key="1">
    <source>
        <dbReference type="ARBA" id="ARBA00004141"/>
    </source>
</evidence>
<gene>
    <name evidence="6" type="ORF">EEJ42_04415</name>
</gene>
<comment type="subcellular location">
    <subcellularLocation>
        <location evidence="1">Membrane</location>
        <topology evidence="1">Multi-pass membrane protein</topology>
    </subcellularLocation>
</comment>